<keyword evidence="4 8" id="KW-0812">Transmembrane</keyword>
<dbReference type="PROSITE" id="PS50920">
    <property type="entry name" value="SOLCAR"/>
    <property type="match status" value="3"/>
</dbReference>
<dbReference type="SUPFAM" id="SSF103506">
    <property type="entry name" value="Mitochondrial carrier"/>
    <property type="match status" value="1"/>
</dbReference>
<gene>
    <name evidence="10" type="ORF">ASTO00021_LOCUS17769</name>
</gene>
<dbReference type="GO" id="GO:0016020">
    <property type="term" value="C:membrane"/>
    <property type="evidence" value="ECO:0007669"/>
    <property type="project" value="UniProtKB-SubCell"/>
</dbReference>
<name>A0A7S3V2K3_9STRA</name>
<evidence type="ECO:0000256" key="1">
    <source>
        <dbReference type="ARBA" id="ARBA00004141"/>
    </source>
</evidence>
<accession>A0A7S3V2K3</accession>
<feature type="repeat" description="Solcar" evidence="8">
    <location>
        <begin position="196"/>
        <end position="279"/>
    </location>
</feature>
<comment type="similarity">
    <text evidence="2 9">Belongs to the mitochondrial carrier (TC 2.A.29) family.</text>
</comment>
<sequence length="286" mass="31187">MTPILRDFGAASSASIIANLVTHPLENIKVRQIQYGTSVPTVFKEIVRNEGFSSLYRGMNAALIRAVISGGGRLTGFNTLKQVAIQHNILILNGNDGIYEVTIRALLATISACTAQYVSAPFDLIRTRQAAFKGTEGTPSMYSIVRTVIREHGLKGLFSGSSALMGRAITFNIAQLLTYDESKRQVVSYCDSLNENGLATHVLASMCAGLAATTASSPFENIKTLMQISEKKTGVVEITYQLYATRGLAAFFRGWLPLYFKIAPHTIIVFVVMERLRLVLGVKSID</sequence>
<dbReference type="InterPro" id="IPR023395">
    <property type="entry name" value="MCP_dom_sf"/>
</dbReference>
<evidence type="ECO:0000256" key="9">
    <source>
        <dbReference type="RuleBase" id="RU000488"/>
    </source>
</evidence>
<evidence type="ECO:0000256" key="8">
    <source>
        <dbReference type="PROSITE-ProRule" id="PRU00282"/>
    </source>
</evidence>
<evidence type="ECO:0000256" key="2">
    <source>
        <dbReference type="ARBA" id="ARBA00006375"/>
    </source>
</evidence>
<keyword evidence="5" id="KW-0677">Repeat</keyword>
<protein>
    <submittedName>
        <fullName evidence="10">Uncharacterized protein</fullName>
    </submittedName>
</protein>
<keyword evidence="6" id="KW-1133">Transmembrane helix</keyword>
<evidence type="ECO:0000256" key="6">
    <source>
        <dbReference type="ARBA" id="ARBA00022989"/>
    </source>
</evidence>
<organism evidence="10">
    <name type="scientific">Aplanochytrium stocchinoi</name>
    <dbReference type="NCBI Taxonomy" id="215587"/>
    <lineage>
        <taxon>Eukaryota</taxon>
        <taxon>Sar</taxon>
        <taxon>Stramenopiles</taxon>
        <taxon>Bigyra</taxon>
        <taxon>Labyrinthulomycetes</taxon>
        <taxon>Thraustochytrida</taxon>
        <taxon>Thraustochytriidae</taxon>
        <taxon>Aplanochytrium</taxon>
    </lineage>
</organism>
<reference evidence="10" key="1">
    <citation type="submission" date="2021-01" db="EMBL/GenBank/DDBJ databases">
        <authorList>
            <person name="Corre E."/>
            <person name="Pelletier E."/>
            <person name="Niang G."/>
            <person name="Scheremetjew M."/>
            <person name="Finn R."/>
            <person name="Kale V."/>
            <person name="Holt S."/>
            <person name="Cochrane G."/>
            <person name="Meng A."/>
            <person name="Brown T."/>
            <person name="Cohen L."/>
        </authorList>
    </citation>
    <scope>NUCLEOTIDE SEQUENCE</scope>
    <source>
        <strain evidence="10">GSBS06</strain>
    </source>
</reference>
<feature type="repeat" description="Solcar" evidence="8">
    <location>
        <begin position="99"/>
        <end position="185"/>
    </location>
</feature>
<evidence type="ECO:0000256" key="5">
    <source>
        <dbReference type="ARBA" id="ARBA00022737"/>
    </source>
</evidence>
<dbReference type="Pfam" id="PF00153">
    <property type="entry name" value="Mito_carr"/>
    <property type="match status" value="3"/>
</dbReference>
<dbReference type="PANTHER" id="PTHR45618">
    <property type="entry name" value="MITOCHONDRIAL DICARBOXYLATE CARRIER-RELATED"/>
    <property type="match status" value="1"/>
</dbReference>
<dbReference type="InterPro" id="IPR050391">
    <property type="entry name" value="Mito_Metabolite_Transporter"/>
</dbReference>
<proteinExistence type="inferred from homology"/>
<evidence type="ECO:0000256" key="7">
    <source>
        <dbReference type="ARBA" id="ARBA00023136"/>
    </source>
</evidence>
<evidence type="ECO:0000256" key="3">
    <source>
        <dbReference type="ARBA" id="ARBA00022448"/>
    </source>
</evidence>
<feature type="repeat" description="Solcar" evidence="8">
    <location>
        <begin position="2"/>
        <end position="83"/>
    </location>
</feature>
<evidence type="ECO:0000256" key="4">
    <source>
        <dbReference type="ARBA" id="ARBA00022692"/>
    </source>
</evidence>
<dbReference type="Gene3D" id="1.50.40.10">
    <property type="entry name" value="Mitochondrial carrier domain"/>
    <property type="match status" value="1"/>
</dbReference>
<dbReference type="EMBL" id="HBIN01023100">
    <property type="protein sequence ID" value="CAE0447806.1"/>
    <property type="molecule type" value="Transcribed_RNA"/>
</dbReference>
<dbReference type="AlphaFoldDB" id="A0A7S3V2K3"/>
<keyword evidence="7 8" id="KW-0472">Membrane</keyword>
<comment type="subcellular location">
    <subcellularLocation>
        <location evidence="1">Membrane</location>
        <topology evidence="1">Multi-pass membrane protein</topology>
    </subcellularLocation>
</comment>
<evidence type="ECO:0000313" key="10">
    <source>
        <dbReference type="EMBL" id="CAE0447806.1"/>
    </source>
</evidence>
<keyword evidence="3 9" id="KW-0813">Transport</keyword>
<dbReference type="InterPro" id="IPR018108">
    <property type="entry name" value="MCP_transmembrane"/>
</dbReference>